<proteinExistence type="inferred from homology"/>
<comment type="similarity">
    <text evidence="5 6">Belongs to the serine/threonine dehydratase family. DsdA subfamily.</text>
</comment>
<dbReference type="PROSITE" id="PS00165">
    <property type="entry name" value="DEHYDRATASE_SER_THR"/>
    <property type="match status" value="1"/>
</dbReference>
<dbReference type="GO" id="GO:0008721">
    <property type="term" value="F:D-serine ammonia-lyase activity"/>
    <property type="evidence" value="ECO:0007669"/>
    <property type="project" value="UniProtKB-EC"/>
</dbReference>
<dbReference type="InterPro" id="IPR001926">
    <property type="entry name" value="TrpB-like_PALP"/>
</dbReference>
<evidence type="ECO:0000256" key="2">
    <source>
        <dbReference type="ARBA" id="ARBA00022898"/>
    </source>
</evidence>
<evidence type="ECO:0000259" key="7">
    <source>
        <dbReference type="Pfam" id="PF00291"/>
    </source>
</evidence>
<dbReference type="SUPFAM" id="SSF53686">
    <property type="entry name" value="Tryptophan synthase beta subunit-like PLP-dependent enzymes"/>
    <property type="match status" value="1"/>
</dbReference>
<dbReference type="InterPro" id="IPR050147">
    <property type="entry name" value="Ser/Thr_Dehydratase"/>
</dbReference>
<evidence type="ECO:0000256" key="1">
    <source>
        <dbReference type="ARBA" id="ARBA00001933"/>
    </source>
</evidence>
<protein>
    <recommendedName>
        <fullName evidence="6">D-serine dehydratase</fullName>
        <ecNumber evidence="6">4.3.1.18</ecNumber>
    </recommendedName>
    <alternativeName>
        <fullName evidence="6">D-serine deaminase</fullName>
        <shortName evidence="6">DSD</shortName>
    </alternativeName>
</protein>
<dbReference type="NCBIfam" id="NF002823">
    <property type="entry name" value="PRK02991.1"/>
    <property type="match status" value="1"/>
</dbReference>
<dbReference type="KEGG" id="prag:EKN56_14925"/>
<dbReference type="Gene3D" id="3.40.50.1100">
    <property type="match status" value="2"/>
</dbReference>
<sequence>MKSTEIQQLINDFPLVKRLIDLEEVSWFNPRATTLKEGLPYVGLNTRDVQQAEARLKRFAPYLCKAFPETQVTNGIIESDVVAIPDMQKTLNQRYGVEVTGKMLLKKDSHLPISGSIKARGGIYEVLTHAEKLAMQAGLLQESDDYSKLFSEEFKQFFSQYSIAVGSTGNLGMSIGIMSAKLGFSVSVHMSADAREWKKQKLRSHGVNVVEYEQDYGVAVEQGRKEAESDPNCFFIDDENSQTLFLGYSVAGGRLKAQFEQMNVVVDENHPLFVYLPCGVGGGPGGVAFGLKLAFGDNVHCIFAEPTHSPCMLLGVHTGLHDGISVQDLGIDNVTAADGLAVGRASGFVGRAMERLLDGYYTLSDQEMYDLLGLMNRDEGIQLEPSALAGMPGPSRVTADKAYLESKQLTAEKMRNATHLVWATGGGMVPEVEMAKYLATARI</sequence>
<reference evidence="8 9" key="1">
    <citation type="submission" date="2019-03" db="EMBL/GenBank/DDBJ databases">
        <title>Pragia sp. nov. isolated from the gut tract of Carduelis flavirostris.</title>
        <authorList>
            <person name="Ge Y."/>
        </authorList>
    </citation>
    <scope>NUCLEOTIDE SEQUENCE [LARGE SCALE GENOMIC DNA]</scope>
    <source>
        <strain evidence="8 9">CF-458</strain>
    </source>
</reference>
<dbReference type="InterPro" id="IPR000634">
    <property type="entry name" value="Ser/Thr_deHydtase_PyrdxlP-BS"/>
</dbReference>
<feature type="domain" description="Tryptophan synthase beta chain-like PALP" evidence="7">
    <location>
        <begin position="95"/>
        <end position="394"/>
    </location>
</feature>
<keyword evidence="3 6" id="KW-0456">Lyase</keyword>
<dbReference type="Pfam" id="PF00291">
    <property type="entry name" value="PALP"/>
    <property type="match status" value="1"/>
</dbReference>
<evidence type="ECO:0000256" key="3">
    <source>
        <dbReference type="ARBA" id="ARBA00023239"/>
    </source>
</evidence>
<evidence type="ECO:0000256" key="6">
    <source>
        <dbReference type="HAMAP-Rule" id="MF_01030"/>
    </source>
</evidence>
<evidence type="ECO:0000256" key="5">
    <source>
        <dbReference type="ARBA" id="ARBA00061269"/>
    </source>
</evidence>
<name>A0A411WMT4_9GAMM</name>
<dbReference type="PANTHER" id="PTHR48078">
    <property type="entry name" value="THREONINE DEHYDRATASE, MITOCHONDRIAL-RELATED"/>
    <property type="match status" value="1"/>
</dbReference>
<dbReference type="Proteomes" id="UP000293154">
    <property type="component" value="Chromosome"/>
</dbReference>
<comment type="catalytic activity">
    <reaction evidence="4 6">
        <text>D-serine = pyruvate + NH4(+)</text>
        <dbReference type="Rhea" id="RHEA:13977"/>
        <dbReference type="ChEBI" id="CHEBI:15361"/>
        <dbReference type="ChEBI" id="CHEBI:28938"/>
        <dbReference type="ChEBI" id="CHEBI:35247"/>
        <dbReference type="EC" id="4.3.1.18"/>
    </reaction>
</comment>
<feature type="modified residue" description="N6-(pyridoxal phosphate)lysine" evidence="6">
    <location>
        <position position="118"/>
    </location>
</feature>
<evidence type="ECO:0000256" key="4">
    <source>
        <dbReference type="ARBA" id="ARBA00050422"/>
    </source>
</evidence>
<accession>A0A411WMT4</accession>
<organism evidence="8 9">
    <name type="scientific">Limnobaculum zhutongyuii</name>
    <dbReference type="NCBI Taxonomy" id="2498113"/>
    <lineage>
        <taxon>Bacteria</taxon>
        <taxon>Pseudomonadati</taxon>
        <taxon>Pseudomonadota</taxon>
        <taxon>Gammaproteobacteria</taxon>
        <taxon>Enterobacterales</taxon>
        <taxon>Budviciaceae</taxon>
        <taxon>Limnobaculum</taxon>
    </lineage>
</organism>
<keyword evidence="9" id="KW-1185">Reference proteome</keyword>
<evidence type="ECO:0000313" key="9">
    <source>
        <dbReference type="Proteomes" id="UP000293154"/>
    </source>
</evidence>
<dbReference type="OrthoDB" id="9780546at2"/>
<gene>
    <name evidence="6" type="primary">dsdA</name>
    <name evidence="8" type="ORF">EKN56_14925</name>
</gene>
<dbReference type="GO" id="GO:0036088">
    <property type="term" value="P:D-serine catabolic process"/>
    <property type="evidence" value="ECO:0007669"/>
    <property type="project" value="TreeGrafter"/>
</dbReference>
<dbReference type="AlphaFoldDB" id="A0A411WMT4"/>
<dbReference type="EC" id="4.3.1.18" evidence="6"/>
<comment type="cofactor">
    <cofactor evidence="1 6">
        <name>pyridoxal 5'-phosphate</name>
        <dbReference type="ChEBI" id="CHEBI:597326"/>
    </cofactor>
</comment>
<dbReference type="GO" id="GO:0030170">
    <property type="term" value="F:pyridoxal phosphate binding"/>
    <property type="evidence" value="ECO:0007669"/>
    <property type="project" value="InterPro"/>
</dbReference>
<comment type="subunit">
    <text evidence="6">Monomer.</text>
</comment>
<dbReference type="HAMAP" id="MF_01030">
    <property type="entry name" value="D_Ser_dehydrat"/>
    <property type="match status" value="1"/>
</dbReference>
<dbReference type="EMBL" id="CP034752">
    <property type="protein sequence ID" value="QBH97579.1"/>
    <property type="molecule type" value="Genomic_DNA"/>
</dbReference>
<dbReference type="InterPro" id="IPR011780">
    <property type="entry name" value="D_Ser_am_lyase"/>
</dbReference>
<dbReference type="NCBIfam" id="TIGR02035">
    <property type="entry name" value="D_Ser_am_lyase"/>
    <property type="match status" value="1"/>
</dbReference>
<keyword evidence="2 6" id="KW-0663">Pyridoxal phosphate</keyword>
<dbReference type="GO" id="GO:0009097">
    <property type="term" value="P:isoleucine biosynthetic process"/>
    <property type="evidence" value="ECO:0007669"/>
    <property type="project" value="TreeGrafter"/>
</dbReference>
<dbReference type="RefSeq" id="WP_130592511.1">
    <property type="nucleotide sequence ID" value="NZ_CP034752.1"/>
</dbReference>
<evidence type="ECO:0000313" key="8">
    <source>
        <dbReference type="EMBL" id="QBH97579.1"/>
    </source>
</evidence>
<dbReference type="GO" id="GO:0016836">
    <property type="term" value="F:hydro-lyase activity"/>
    <property type="evidence" value="ECO:0007669"/>
    <property type="project" value="UniProtKB-UniRule"/>
</dbReference>
<dbReference type="CDD" id="cd06447">
    <property type="entry name" value="D-Ser-dehyd"/>
    <property type="match status" value="1"/>
</dbReference>
<dbReference type="FunFam" id="3.40.50.1100:FF:000018">
    <property type="entry name" value="D-serine dehydratase"/>
    <property type="match status" value="1"/>
</dbReference>
<dbReference type="InterPro" id="IPR036052">
    <property type="entry name" value="TrpB-like_PALP_sf"/>
</dbReference>
<dbReference type="PANTHER" id="PTHR48078:SF9">
    <property type="entry name" value="D-SERINE DEHYDRATASE"/>
    <property type="match status" value="1"/>
</dbReference>